<keyword evidence="2" id="KW-1185">Reference proteome</keyword>
<dbReference type="EMBL" id="JAOPJF010000207">
    <property type="protein sequence ID" value="KAK1138227.1"/>
    <property type="molecule type" value="Genomic_DNA"/>
</dbReference>
<sequence>PIPNQRPSTTTAAHALYVQQSIAFYAAAPSMISTSTVFPTILPGWDNNELVISRVNGGVCWAVYRSGEMCGRCFDSWDALFHHMHIFHRMQIRRPTQETIDLLERFRGREAFIRFIRSQGWRRAQFAHEPGRGPIAGIINELCNEMEHLAYVSDLYFGLGLNLL</sequence>
<reference evidence="1 2" key="1">
    <citation type="journal article" date="2023" name="ACS Omega">
        <title>Identification of the Neoaspergillic Acid Biosynthesis Gene Cluster by Establishing an In Vitro CRISPR-Ribonucleoprotein Genetic System in Aspergillus melleus.</title>
        <authorList>
            <person name="Yuan B."/>
            <person name="Grau M.F."/>
            <person name="Murata R.M."/>
            <person name="Torok T."/>
            <person name="Venkateswaran K."/>
            <person name="Stajich J.E."/>
            <person name="Wang C.C.C."/>
        </authorList>
    </citation>
    <scope>NUCLEOTIDE SEQUENCE [LARGE SCALE GENOMIC DNA]</scope>
    <source>
        <strain evidence="1 2">IMV 1140</strain>
    </source>
</reference>
<comment type="caution">
    <text evidence="1">The sequence shown here is derived from an EMBL/GenBank/DDBJ whole genome shotgun (WGS) entry which is preliminary data.</text>
</comment>
<feature type="non-terminal residue" evidence="1">
    <location>
        <position position="1"/>
    </location>
</feature>
<gene>
    <name evidence="1" type="ORF">N8T08_003893</name>
</gene>
<dbReference type="Proteomes" id="UP001177260">
    <property type="component" value="Unassembled WGS sequence"/>
</dbReference>
<name>A0ACC3AL89_9EURO</name>
<protein>
    <submittedName>
        <fullName evidence="1">Uncharacterized protein</fullName>
    </submittedName>
</protein>
<evidence type="ECO:0000313" key="2">
    <source>
        <dbReference type="Proteomes" id="UP001177260"/>
    </source>
</evidence>
<accession>A0ACC3AL89</accession>
<evidence type="ECO:0000313" key="1">
    <source>
        <dbReference type="EMBL" id="KAK1138227.1"/>
    </source>
</evidence>
<proteinExistence type="predicted"/>
<organism evidence="1 2">
    <name type="scientific">Aspergillus melleus</name>
    <dbReference type="NCBI Taxonomy" id="138277"/>
    <lineage>
        <taxon>Eukaryota</taxon>
        <taxon>Fungi</taxon>
        <taxon>Dikarya</taxon>
        <taxon>Ascomycota</taxon>
        <taxon>Pezizomycotina</taxon>
        <taxon>Eurotiomycetes</taxon>
        <taxon>Eurotiomycetidae</taxon>
        <taxon>Eurotiales</taxon>
        <taxon>Aspergillaceae</taxon>
        <taxon>Aspergillus</taxon>
        <taxon>Aspergillus subgen. Circumdati</taxon>
    </lineage>
</organism>